<name>A0A9X3AES8_9GAMM</name>
<keyword evidence="4" id="KW-1185">Reference proteome</keyword>
<feature type="chain" id="PRO_5040958706" evidence="2">
    <location>
        <begin position="23"/>
        <end position="95"/>
    </location>
</feature>
<evidence type="ECO:0000313" key="3">
    <source>
        <dbReference type="EMBL" id="MCT7358277.1"/>
    </source>
</evidence>
<dbReference type="AlphaFoldDB" id="A0A9X3AES8"/>
<organism evidence="3 4">
    <name type="scientific">Thalassolituus pacificus</name>
    <dbReference type="NCBI Taxonomy" id="2975440"/>
    <lineage>
        <taxon>Bacteria</taxon>
        <taxon>Pseudomonadati</taxon>
        <taxon>Pseudomonadota</taxon>
        <taxon>Gammaproteobacteria</taxon>
        <taxon>Oceanospirillales</taxon>
        <taxon>Oceanospirillaceae</taxon>
        <taxon>Thalassolituus</taxon>
    </lineage>
</organism>
<dbReference type="RefSeq" id="WP_260975196.1">
    <property type="nucleotide sequence ID" value="NZ_JAOANI010000012.1"/>
</dbReference>
<feature type="compositionally biased region" description="Polar residues" evidence="1">
    <location>
        <begin position="25"/>
        <end position="49"/>
    </location>
</feature>
<evidence type="ECO:0000313" key="4">
    <source>
        <dbReference type="Proteomes" id="UP001147830"/>
    </source>
</evidence>
<reference evidence="3" key="1">
    <citation type="journal article" date="2022" name="Front. Microbiol.">
        <title>Genome-based taxonomic rearrangement of Oceanobacter-related bacteria including the description of Thalassolituus hydrocarbonoclasticus sp. nov. and Thalassolituus pacificus sp. nov. and emended description of the genus Thalassolituus.</title>
        <authorList>
            <person name="Dong C."/>
            <person name="Wei L."/>
            <person name="Wang J."/>
            <person name="Lai Q."/>
            <person name="Huang Z."/>
            <person name="Shao Z."/>
        </authorList>
    </citation>
    <scope>NUCLEOTIDE SEQUENCE</scope>
    <source>
        <strain evidence="3">59MF3M-4</strain>
    </source>
</reference>
<evidence type="ECO:0000256" key="1">
    <source>
        <dbReference type="SAM" id="MobiDB-lite"/>
    </source>
</evidence>
<dbReference type="EMBL" id="JAOANI010000012">
    <property type="protein sequence ID" value="MCT7358277.1"/>
    <property type="molecule type" value="Genomic_DNA"/>
</dbReference>
<protein>
    <submittedName>
        <fullName evidence="3">Uncharacterized protein</fullName>
    </submittedName>
</protein>
<feature type="signal peptide" evidence="2">
    <location>
        <begin position="1"/>
        <end position="22"/>
    </location>
</feature>
<proteinExistence type="predicted"/>
<accession>A0A9X3AES8</accession>
<comment type="caution">
    <text evidence="3">The sequence shown here is derived from an EMBL/GenBank/DDBJ whole genome shotgun (WGS) entry which is preliminary data.</text>
</comment>
<reference evidence="3" key="2">
    <citation type="submission" date="2022-08" db="EMBL/GenBank/DDBJ databases">
        <authorList>
            <person name="Dong C."/>
        </authorList>
    </citation>
    <scope>NUCLEOTIDE SEQUENCE</scope>
    <source>
        <strain evidence="3">59MF3M-4</strain>
    </source>
</reference>
<evidence type="ECO:0000256" key="2">
    <source>
        <dbReference type="SAM" id="SignalP"/>
    </source>
</evidence>
<feature type="compositionally biased region" description="Low complexity" evidence="1">
    <location>
        <begin position="15"/>
        <end position="24"/>
    </location>
</feature>
<feature type="region of interest" description="Disordered" evidence="1">
    <location>
        <begin position="15"/>
        <end position="55"/>
    </location>
</feature>
<gene>
    <name evidence="3" type="ORF">NYR02_04475</name>
</gene>
<sequence>MLRTLLCCLLLLSPDSSPLAGASSATESGTQDTVQANDFSGPQAVADNSSGDDPEQAWIDLPTLFLSDGYSPVITWPSFNDQYLPLSPIRAPPAA</sequence>
<dbReference type="Proteomes" id="UP001147830">
    <property type="component" value="Unassembled WGS sequence"/>
</dbReference>
<keyword evidence="2" id="KW-0732">Signal</keyword>